<accession>A0A397TVK9</accession>
<evidence type="ECO:0000313" key="2">
    <source>
        <dbReference type="Proteomes" id="UP000266673"/>
    </source>
</evidence>
<keyword evidence="2" id="KW-1185">Reference proteome</keyword>
<dbReference type="EMBL" id="QKWP01003464">
    <property type="protein sequence ID" value="RIB00928.1"/>
    <property type="molecule type" value="Genomic_DNA"/>
</dbReference>
<protein>
    <recommendedName>
        <fullName evidence="3">Protein kinase domain-containing protein</fullName>
    </recommendedName>
</protein>
<comment type="caution">
    <text evidence="1">The sequence shown here is derived from an EMBL/GenBank/DDBJ whole genome shotgun (WGS) entry which is preliminary data.</text>
</comment>
<evidence type="ECO:0008006" key="3">
    <source>
        <dbReference type="Google" id="ProtNLM"/>
    </source>
</evidence>
<dbReference type="SUPFAM" id="SSF56112">
    <property type="entry name" value="Protein kinase-like (PK-like)"/>
    <property type="match status" value="1"/>
</dbReference>
<dbReference type="OrthoDB" id="2447603at2759"/>
<name>A0A397TVK9_9GLOM</name>
<sequence length="190" mass="21811">MAKEISSGINCLHDANIIHRDFSRCTFLGIIKWRAPFKNITDTTEVTYFTHVINDKRETSINGTPVDFMNIYCDAWNDDPNLRPSIVEIHNKLDKIRMVPVYHNKQNINIDVTSYSVSPELNNAENNNNYIQDMGSVEQRLNQLQVVNQDDSSLNSENSFFMSKHERGLNKLLEINSNDAETNDAIAFVE</sequence>
<dbReference type="AlphaFoldDB" id="A0A397TVK9"/>
<proteinExistence type="predicted"/>
<organism evidence="1 2">
    <name type="scientific">Gigaspora rosea</name>
    <dbReference type="NCBI Taxonomy" id="44941"/>
    <lineage>
        <taxon>Eukaryota</taxon>
        <taxon>Fungi</taxon>
        <taxon>Fungi incertae sedis</taxon>
        <taxon>Mucoromycota</taxon>
        <taxon>Glomeromycotina</taxon>
        <taxon>Glomeromycetes</taxon>
        <taxon>Diversisporales</taxon>
        <taxon>Gigasporaceae</taxon>
        <taxon>Gigaspora</taxon>
    </lineage>
</organism>
<dbReference type="Proteomes" id="UP000266673">
    <property type="component" value="Unassembled WGS sequence"/>
</dbReference>
<evidence type="ECO:0000313" key="1">
    <source>
        <dbReference type="EMBL" id="RIB00928.1"/>
    </source>
</evidence>
<dbReference type="Gene3D" id="1.10.510.10">
    <property type="entry name" value="Transferase(Phosphotransferase) domain 1"/>
    <property type="match status" value="1"/>
</dbReference>
<reference evidence="1 2" key="1">
    <citation type="submission" date="2018-06" db="EMBL/GenBank/DDBJ databases">
        <title>Comparative genomics reveals the genomic features of Rhizophagus irregularis, R. cerebriforme, R. diaphanum and Gigaspora rosea, and their symbiotic lifestyle signature.</title>
        <authorList>
            <person name="Morin E."/>
            <person name="San Clemente H."/>
            <person name="Chen E.C.H."/>
            <person name="De La Providencia I."/>
            <person name="Hainaut M."/>
            <person name="Kuo A."/>
            <person name="Kohler A."/>
            <person name="Murat C."/>
            <person name="Tang N."/>
            <person name="Roy S."/>
            <person name="Loubradou J."/>
            <person name="Henrissat B."/>
            <person name="Grigoriev I.V."/>
            <person name="Corradi N."/>
            <person name="Roux C."/>
            <person name="Martin F.M."/>
        </authorList>
    </citation>
    <scope>NUCLEOTIDE SEQUENCE [LARGE SCALE GENOMIC DNA]</scope>
    <source>
        <strain evidence="1 2">DAOM 194757</strain>
    </source>
</reference>
<gene>
    <name evidence="1" type="ORF">C2G38_2051278</name>
</gene>
<dbReference type="InterPro" id="IPR011009">
    <property type="entry name" value="Kinase-like_dom_sf"/>
</dbReference>